<keyword evidence="1 2" id="KW-0238">DNA-binding</keyword>
<evidence type="ECO:0000256" key="1">
    <source>
        <dbReference type="ARBA" id="ARBA00023125"/>
    </source>
</evidence>
<dbReference type="Pfam" id="PF00440">
    <property type="entry name" value="TetR_N"/>
    <property type="match status" value="1"/>
</dbReference>
<dbReference type="GO" id="GO:0003700">
    <property type="term" value="F:DNA-binding transcription factor activity"/>
    <property type="evidence" value="ECO:0007669"/>
    <property type="project" value="TreeGrafter"/>
</dbReference>
<protein>
    <submittedName>
        <fullName evidence="4">TetR family transcriptional regulator</fullName>
    </submittedName>
</protein>
<evidence type="ECO:0000313" key="5">
    <source>
        <dbReference type="Proteomes" id="UP000276542"/>
    </source>
</evidence>
<dbReference type="SUPFAM" id="SSF46689">
    <property type="entry name" value="Homeodomain-like"/>
    <property type="match status" value="1"/>
</dbReference>
<dbReference type="PROSITE" id="PS01081">
    <property type="entry name" value="HTH_TETR_1"/>
    <property type="match status" value="1"/>
</dbReference>
<evidence type="ECO:0000256" key="2">
    <source>
        <dbReference type="PROSITE-ProRule" id="PRU00335"/>
    </source>
</evidence>
<comment type="caution">
    <text evidence="4">The sequence shown here is derived from an EMBL/GenBank/DDBJ whole genome shotgun (WGS) entry which is preliminary data.</text>
</comment>
<reference evidence="5" key="1">
    <citation type="submission" date="2018-09" db="EMBL/GenBank/DDBJ databases">
        <authorList>
            <person name="Zhu H."/>
        </authorList>
    </citation>
    <scope>NUCLEOTIDE SEQUENCE [LARGE SCALE GENOMIC DNA]</scope>
    <source>
        <strain evidence="5">K1W22B-1</strain>
    </source>
</reference>
<dbReference type="GO" id="GO:0000976">
    <property type="term" value="F:transcription cis-regulatory region binding"/>
    <property type="evidence" value="ECO:0007669"/>
    <property type="project" value="TreeGrafter"/>
</dbReference>
<feature type="domain" description="HTH tetR-type" evidence="3">
    <location>
        <begin position="12"/>
        <end position="72"/>
    </location>
</feature>
<dbReference type="InterPro" id="IPR023772">
    <property type="entry name" value="DNA-bd_HTH_TetR-type_CS"/>
</dbReference>
<dbReference type="InterPro" id="IPR009057">
    <property type="entry name" value="Homeodomain-like_sf"/>
</dbReference>
<dbReference type="PRINTS" id="PR00455">
    <property type="entry name" value="HTHTETR"/>
</dbReference>
<evidence type="ECO:0000259" key="3">
    <source>
        <dbReference type="PROSITE" id="PS50977"/>
    </source>
</evidence>
<dbReference type="InterPro" id="IPR050109">
    <property type="entry name" value="HTH-type_TetR-like_transc_reg"/>
</dbReference>
<proteinExistence type="predicted"/>
<accession>A0A3A5H5M5</accession>
<dbReference type="PROSITE" id="PS50977">
    <property type="entry name" value="HTH_TETR_2"/>
    <property type="match status" value="1"/>
</dbReference>
<dbReference type="Gene3D" id="1.10.357.10">
    <property type="entry name" value="Tetracycline Repressor, domain 2"/>
    <property type="match status" value="1"/>
</dbReference>
<dbReference type="OrthoDB" id="3767959at2"/>
<sequence length="204" mass="21899">MTTVGTKRVPRPEREQQILDVAAAEIGRVGFAGLSMAEVAARAGVSKPLVYGYFGTKDGLYAACVRRAGDVLTEHIGAAIADAEVPLPVMAERTLEAIFTALQPRPHDWNVIFDQTLPEHGEAADAARAVRRRIAGQAATGASSVVAGDSRLDQLDVSALTEVWMGLVTALVNWWLRHPRQTPAQMTERCRRMIATVADAGVDG</sequence>
<dbReference type="AlphaFoldDB" id="A0A3A5H5M5"/>
<name>A0A3A5H5M5_9ACTN</name>
<dbReference type="Proteomes" id="UP000276542">
    <property type="component" value="Unassembled WGS sequence"/>
</dbReference>
<evidence type="ECO:0000313" key="4">
    <source>
        <dbReference type="EMBL" id="RJS45986.1"/>
    </source>
</evidence>
<organism evidence="4 5">
    <name type="scientific">Nocardioides cavernaquae</name>
    <dbReference type="NCBI Taxonomy" id="2321396"/>
    <lineage>
        <taxon>Bacteria</taxon>
        <taxon>Bacillati</taxon>
        <taxon>Actinomycetota</taxon>
        <taxon>Actinomycetes</taxon>
        <taxon>Propionibacteriales</taxon>
        <taxon>Nocardioidaceae</taxon>
        <taxon>Nocardioides</taxon>
    </lineage>
</organism>
<dbReference type="EMBL" id="QYRP01000002">
    <property type="protein sequence ID" value="RJS45986.1"/>
    <property type="molecule type" value="Genomic_DNA"/>
</dbReference>
<dbReference type="PANTHER" id="PTHR30055:SF158">
    <property type="entry name" value="POSSIBLE TRANSCRIPTIONAL REGULATORY PROTEIN (PROBABLY TETR-FAMILY)"/>
    <property type="match status" value="1"/>
</dbReference>
<dbReference type="InterPro" id="IPR001647">
    <property type="entry name" value="HTH_TetR"/>
</dbReference>
<dbReference type="PANTHER" id="PTHR30055">
    <property type="entry name" value="HTH-TYPE TRANSCRIPTIONAL REGULATOR RUTR"/>
    <property type="match status" value="1"/>
</dbReference>
<feature type="DNA-binding region" description="H-T-H motif" evidence="2">
    <location>
        <begin position="35"/>
        <end position="54"/>
    </location>
</feature>
<dbReference type="RefSeq" id="WP_120061768.1">
    <property type="nucleotide sequence ID" value="NZ_QYRP01000002.1"/>
</dbReference>
<keyword evidence="5" id="KW-1185">Reference proteome</keyword>
<gene>
    <name evidence="4" type="ORF">D4739_06925</name>
</gene>